<organism evidence="1 2">
    <name type="scientific">Solirubrobacter deserti</name>
    <dbReference type="NCBI Taxonomy" id="2282478"/>
    <lineage>
        <taxon>Bacteria</taxon>
        <taxon>Bacillati</taxon>
        <taxon>Actinomycetota</taxon>
        <taxon>Thermoleophilia</taxon>
        <taxon>Solirubrobacterales</taxon>
        <taxon>Solirubrobacteraceae</taxon>
        <taxon>Solirubrobacter</taxon>
    </lineage>
</organism>
<dbReference type="RefSeq" id="WP_202953871.1">
    <property type="nucleotide sequence ID" value="NZ_JAPCID010000073.1"/>
</dbReference>
<sequence>MLEALVEAVFAAASSAGAEEDTAAEITRRVLVADPHGRPDALAARGACLAAGRVPAYAGIDAPERDALVLATALGWKTDRIATQLGTTPQDVTARIGRGLRTLLPPRDCAAAASPAHGARAS</sequence>
<comment type="caution">
    <text evidence="1">The sequence shown here is derived from an EMBL/GenBank/DDBJ whole genome shotgun (WGS) entry which is preliminary data.</text>
</comment>
<dbReference type="Proteomes" id="UP001147700">
    <property type="component" value="Unassembled WGS sequence"/>
</dbReference>
<evidence type="ECO:0000313" key="1">
    <source>
        <dbReference type="EMBL" id="MDA0142062.1"/>
    </source>
</evidence>
<proteinExistence type="predicted"/>
<dbReference type="InterPro" id="IPR013324">
    <property type="entry name" value="RNA_pol_sigma_r3/r4-like"/>
</dbReference>
<accession>A0ABT4RTZ9</accession>
<dbReference type="SUPFAM" id="SSF88659">
    <property type="entry name" value="Sigma3 and sigma4 domains of RNA polymerase sigma factors"/>
    <property type="match status" value="1"/>
</dbReference>
<protein>
    <submittedName>
        <fullName evidence="1">Sigma-70 region 4 domain-containing protein</fullName>
    </submittedName>
</protein>
<name>A0ABT4RTZ9_9ACTN</name>
<reference evidence="1" key="1">
    <citation type="submission" date="2022-10" db="EMBL/GenBank/DDBJ databases">
        <title>The WGS of Solirubrobacter sp. CPCC 204708.</title>
        <authorList>
            <person name="Jiang Z."/>
        </authorList>
    </citation>
    <scope>NUCLEOTIDE SEQUENCE</scope>
    <source>
        <strain evidence="1">CPCC 204708</strain>
    </source>
</reference>
<keyword evidence="2" id="KW-1185">Reference proteome</keyword>
<dbReference type="EMBL" id="JAPCID010000073">
    <property type="protein sequence ID" value="MDA0142062.1"/>
    <property type="molecule type" value="Genomic_DNA"/>
</dbReference>
<gene>
    <name evidence="1" type="ORF">OJ962_31545</name>
</gene>
<evidence type="ECO:0000313" key="2">
    <source>
        <dbReference type="Proteomes" id="UP001147700"/>
    </source>
</evidence>